<dbReference type="PROSITE" id="PS01180">
    <property type="entry name" value="CUB"/>
    <property type="match status" value="1"/>
</dbReference>
<reference evidence="5" key="1">
    <citation type="submission" date="2020-05" db="UniProtKB">
        <authorList>
            <consortium name="EnsemblMetazoa"/>
        </authorList>
    </citation>
    <scope>IDENTIFICATION</scope>
    <source>
        <strain evidence="5">USDA</strain>
    </source>
</reference>
<dbReference type="Gene3D" id="2.60.120.290">
    <property type="entry name" value="Spermadhesin, CUB domain"/>
    <property type="match status" value="1"/>
</dbReference>
<keyword evidence="2" id="KW-1015">Disulfide bond</keyword>
<dbReference type="VEuPathDB" id="VectorBase:SCAU011893"/>
<gene>
    <name evidence="5" type="primary">106095248</name>
</gene>
<evidence type="ECO:0000313" key="6">
    <source>
        <dbReference type="Proteomes" id="UP000095300"/>
    </source>
</evidence>
<dbReference type="Proteomes" id="UP000095300">
    <property type="component" value="Unassembled WGS sequence"/>
</dbReference>
<proteinExistence type="predicted"/>
<dbReference type="InterPro" id="IPR000859">
    <property type="entry name" value="CUB_dom"/>
</dbReference>
<feature type="domain" description="CUB" evidence="4">
    <location>
        <begin position="57"/>
        <end position="170"/>
    </location>
</feature>
<evidence type="ECO:0000256" key="2">
    <source>
        <dbReference type="ARBA" id="ARBA00023157"/>
    </source>
</evidence>
<comment type="caution">
    <text evidence="3">Lacks conserved residue(s) required for the propagation of feature annotation.</text>
</comment>
<dbReference type="PANTHER" id="PTHR24251">
    <property type="entry name" value="OVOCHYMASE-RELATED"/>
    <property type="match status" value="1"/>
</dbReference>
<dbReference type="Pfam" id="PF00431">
    <property type="entry name" value="CUB"/>
    <property type="match status" value="1"/>
</dbReference>
<evidence type="ECO:0000313" key="5">
    <source>
        <dbReference type="EnsemblMetazoa" id="SCAU011893-PA"/>
    </source>
</evidence>
<dbReference type="EnsemblMetazoa" id="SCAU011893-RA">
    <property type="protein sequence ID" value="SCAU011893-PA"/>
    <property type="gene ID" value="SCAU011893"/>
</dbReference>
<name>A0A1I8PX12_STOCA</name>
<dbReference type="STRING" id="35570.A0A1I8PX12"/>
<organism evidence="5 6">
    <name type="scientific">Stomoxys calcitrans</name>
    <name type="common">Stable fly</name>
    <name type="synonym">Conops calcitrans</name>
    <dbReference type="NCBI Taxonomy" id="35570"/>
    <lineage>
        <taxon>Eukaryota</taxon>
        <taxon>Metazoa</taxon>
        <taxon>Ecdysozoa</taxon>
        <taxon>Arthropoda</taxon>
        <taxon>Hexapoda</taxon>
        <taxon>Insecta</taxon>
        <taxon>Pterygota</taxon>
        <taxon>Neoptera</taxon>
        <taxon>Endopterygota</taxon>
        <taxon>Diptera</taxon>
        <taxon>Brachycera</taxon>
        <taxon>Muscomorpha</taxon>
        <taxon>Muscoidea</taxon>
        <taxon>Muscidae</taxon>
        <taxon>Stomoxys</taxon>
    </lineage>
</organism>
<evidence type="ECO:0000259" key="4">
    <source>
        <dbReference type="PROSITE" id="PS01180"/>
    </source>
</evidence>
<accession>A0A1I8PX12</accession>
<dbReference type="SMART" id="SM00042">
    <property type="entry name" value="CUB"/>
    <property type="match status" value="1"/>
</dbReference>
<dbReference type="InterPro" id="IPR035914">
    <property type="entry name" value="Sperma_CUB_dom_sf"/>
</dbReference>
<dbReference type="AlphaFoldDB" id="A0A1I8PX12"/>
<keyword evidence="6" id="KW-1185">Reference proteome</keyword>
<dbReference type="CDD" id="cd00041">
    <property type="entry name" value="CUB"/>
    <property type="match status" value="1"/>
</dbReference>
<keyword evidence="1" id="KW-0677">Repeat</keyword>
<evidence type="ECO:0000256" key="3">
    <source>
        <dbReference type="PROSITE-ProRule" id="PRU00059"/>
    </source>
</evidence>
<dbReference type="SUPFAM" id="SSF49854">
    <property type="entry name" value="Spermadhesin, CUB domain"/>
    <property type="match status" value="1"/>
</dbReference>
<evidence type="ECO:0000256" key="1">
    <source>
        <dbReference type="ARBA" id="ARBA00022737"/>
    </source>
</evidence>
<sequence length="177" mass="20122">MIIDLKTNKTIFNICERYRAFSHPLYTTTNTVRIESTSYAVQNLNYWVSDKKDPLGCGGILQTRKGSIMSPPYGNDHNYSECSWNITLPPPNRISLYFDSFDMGSETNCHLDNLKIFDIMEDGTEKLLKSLCGLDNSGQTVISKSNRIAIVSKKSPNFDGTGWSLSYQPREPWMDDE</sequence>
<protein>
    <recommendedName>
        <fullName evidence="4">CUB domain-containing protein</fullName>
    </recommendedName>
</protein>